<gene>
    <name evidence="3" type="ORF">EV385_5417</name>
</gene>
<dbReference type="InterPro" id="IPR035992">
    <property type="entry name" value="Ricin_B-like_lectins"/>
</dbReference>
<sequence length="166" mass="17756">MRSATTAPGKGRVPPASPAPSDTPRLGATEASYSFDTVFVVKNQVTGKALQASGARVSQEQITATSSQQWMLTANEDSSRLVSVATGQCLRVSDTGSGLEQHPCDGDDEERWDIYAAPSGGIALRSVENERCMGVRRATADGAPVVHTTCTWDPTDDQVWWMVRLA</sequence>
<feature type="region of interest" description="Disordered" evidence="1">
    <location>
        <begin position="1"/>
        <end position="28"/>
    </location>
</feature>
<dbReference type="PROSITE" id="PS50231">
    <property type="entry name" value="RICIN_B_LECTIN"/>
    <property type="match status" value="1"/>
</dbReference>
<evidence type="ECO:0000256" key="1">
    <source>
        <dbReference type="SAM" id="MobiDB-lite"/>
    </source>
</evidence>
<evidence type="ECO:0000259" key="2">
    <source>
        <dbReference type="SMART" id="SM00458"/>
    </source>
</evidence>
<evidence type="ECO:0000313" key="4">
    <source>
        <dbReference type="Proteomes" id="UP000292564"/>
    </source>
</evidence>
<keyword evidence="4" id="KW-1185">Reference proteome</keyword>
<dbReference type="SMART" id="SM00458">
    <property type="entry name" value="RICIN"/>
    <property type="match status" value="1"/>
</dbReference>
<feature type="domain" description="Ricin B lectin" evidence="2">
    <location>
        <begin position="36"/>
        <end position="163"/>
    </location>
</feature>
<keyword evidence="3" id="KW-0430">Lectin</keyword>
<dbReference type="Proteomes" id="UP000292564">
    <property type="component" value="Unassembled WGS sequence"/>
</dbReference>
<dbReference type="RefSeq" id="WP_165449620.1">
    <property type="nucleotide sequence ID" value="NZ_SHKY01000001.1"/>
</dbReference>
<dbReference type="CDD" id="cd00161">
    <property type="entry name" value="beta-trefoil_Ricin-like"/>
    <property type="match status" value="1"/>
</dbReference>
<comment type="caution">
    <text evidence="3">The sequence shown here is derived from an EMBL/GenBank/DDBJ whole genome shotgun (WGS) entry which is preliminary data.</text>
</comment>
<organism evidence="3 4">
    <name type="scientific">Krasilnikovia cinnamomea</name>
    <dbReference type="NCBI Taxonomy" id="349313"/>
    <lineage>
        <taxon>Bacteria</taxon>
        <taxon>Bacillati</taxon>
        <taxon>Actinomycetota</taxon>
        <taxon>Actinomycetes</taxon>
        <taxon>Micromonosporales</taxon>
        <taxon>Micromonosporaceae</taxon>
        <taxon>Krasilnikovia</taxon>
    </lineage>
</organism>
<dbReference type="SUPFAM" id="SSF50370">
    <property type="entry name" value="Ricin B-like lectins"/>
    <property type="match status" value="1"/>
</dbReference>
<reference evidence="3 4" key="1">
    <citation type="submission" date="2019-02" db="EMBL/GenBank/DDBJ databases">
        <title>Sequencing the genomes of 1000 actinobacteria strains.</title>
        <authorList>
            <person name="Klenk H.-P."/>
        </authorList>
    </citation>
    <scope>NUCLEOTIDE SEQUENCE [LARGE SCALE GENOMIC DNA]</scope>
    <source>
        <strain evidence="3 4">DSM 45162</strain>
    </source>
</reference>
<name>A0A4Q7ZQS9_9ACTN</name>
<evidence type="ECO:0000313" key="3">
    <source>
        <dbReference type="EMBL" id="RZU53488.1"/>
    </source>
</evidence>
<dbReference type="InterPro" id="IPR000772">
    <property type="entry name" value="Ricin_B_lectin"/>
</dbReference>
<dbReference type="Pfam" id="PF14200">
    <property type="entry name" value="RicinB_lectin_2"/>
    <property type="match status" value="1"/>
</dbReference>
<accession>A0A4Q7ZQS9</accession>
<dbReference type="AlphaFoldDB" id="A0A4Q7ZQS9"/>
<dbReference type="Gene3D" id="2.80.10.50">
    <property type="match status" value="1"/>
</dbReference>
<protein>
    <submittedName>
        <fullName evidence="3">Ricin-type beta-trefoil lectin protein</fullName>
    </submittedName>
</protein>
<dbReference type="GO" id="GO:0030246">
    <property type="term" value="F:carbohydrate binding"/>
    <property type="evidence" value="ECO:0007669"/>
    <property type="project" value="UniProtKB-KW"/>
</dbReference>
<proteinExistence type="predicted"/>
<dbReference type="EMBL" id="SHKY01000001">
    <property type="protein sequence ID" value="RZU53488.1"/>
    <property type="molecule type" value="Genomic_DNA"/>
</dbReference>